<proteinExistence type="predicted"/>
<dbReference type="EMBL" id="JANJYJ010000006">
    <property type="protein sequence ID" value="KAK3205530.1"/>
    <property type="molecule type" value="Genomic_DNA"/>
</dbReference>
<comment type="caution">
    <text evidence="3">The sequence shown here is derived from an EMBL/GenBank/DDBJ whole genome shotgun (WGS) entry which is preliminary data.</text>
</comment>
<name>A0AAE0A7H8_9ROSI</name>
<dbReference type="InterPro" id="IPR007021">
    <property type="entry name" value="DUF659"/>
</dbReference>
<evidence type="ECO:0000259" key="2">
    <source>
        <dbReference type="Pfam" id="PF04937"/>
    </source>
</evidence>
<feature type="domain" description="DUF659" evidence="2">
    <location>
        <begin position="201"/>
        <end position="249"/>
    </location>
</feature>
<reference evidence="3" key="1">
    <citation type="journal article" date="2023" name="Plant J.">
        <title>Genome sequences and population genomics provide insights into the demographic history, inbreeding, and mutation load of two 'living fossil' tree species of Dipteronia.</title>
        <authorList>
            <person name="Feng Y."/>
            <person name="Comes H.P."/>
            <person name="Chen J."/>
            <person name="Zhu S."/>
            <person name="Lu R."/>
            <person name="Zhang X."/>
            <person name="Li P."/>
            <person name="Qiu J."/>
            <person name="Olsen K.M."/>
            <person name="Qiu Y."/>
        </authorList>
    </citation>
    <scope>NUCLEOTIDE SEQUENCE</scope>
    <source>
        <strain evidence="3">NBL</strain>
    </source>
</reference>
<dbReference type="PANTHER" id="PTHR32166:SF81">
    <property type="entry name" value="OS06G0658400 PROTEIN"/>
    <property type="match status" value="1"/>
</dbReference>
<organism evidence="3 4">
    <name type="scientific">Dipteronia sinensis</name>
    <dbReference type="NCBI Taxonomy" id="43782"/>
    <lineage>
        <taxon>Eukaryota</taxon>
        <taxon>Viridiplantae</taxon>
        <taxon>Streptophyta</taxon>
        <taxon>Embryophyta</taxon>
        <taxon>Tracheophyta</taxon>
        <taxon>Spermatophyta</taxon>
        <taxon>Magnoliopsida</taxon>
        <taxon>eudicotyledons</taxon>
        <taxon>Gunneridae</taxon>
        <taxon>Pentapetalae</taxon>
        <taxon>rosids</taxon>
        <taxon>malvids</taxon>
        <taxon>Sapindales</taxon>
        <taxon>Sapindaceae</taxon>
        <taxon>Hippocastanoideae</taxon>
        <taxon>Acereae</taxon>
        <taxon>Dipteronia</taxon>
    </lineage>
</organism>
<feature type="region of interest" description="Disordered" evidence="1">
    <location>
        <begin position="1"/>
        <end position="29"/>
    </location>
</feature>
<dbReference type="PANTHER" id="PTHR32166">
    <property type="entry name" value="OSJNBA0013A04.12 PROTEIN"/>
    <property type="match status" value="1"/>
</dbReference>
<protein>
    <recommendedName>
        <fullName evidence="2">DUF659 domain-containing protein</fullName>
    </recommendedName>
</protein>
<evidence type="ECO:0000256" key="1">
    <source>
        <dbReference type="SAM" id="MobiDB-lite"/>
    </source>
</evidence>
<gene>
    <name evidence="3" type="ORF">Dsin_019576</name>
</gene>
<evidence type="ECO:0000313" key="4">
    <source>
        <dbReference type="Proteomes" id="UP001281410"/>
    </source>
</evidence>
<keyword evidence="4" id="KW-1185">Reference proteome</keyword>
<sequence length="250" mass="28139">MSNIPPNSSDSIGTNNRVETETDSGLSDSSPLWKYVTKLEKSGKGGGNISFKCNFCENIYKRLYYRVKCHLLKIQGGEIASCCRVIIIILSKMQKVMEKAKLKVKQSIPRQVPLPTTIGSYTVSVSSHYELGLPSFETKKRKGMSGPFENAFNIGAREQLDGEIARMFYTGGLSFHFARNAHYVQAFKTACSNSIPGYFPPGYNTLRTTFLQKEKSNIERLLKPIKVTWKKKGVSVCNDGWSDYQKKTLY</sequence>
<evidence type="ECO:0000313" key="3">
    <source>
        <dbReference type="EMBL" id="KAK3205530.1"/>
    </source>
</evidence>
<dbReference type="Proteomes" id="UP001281410">
    <property type="component" value="Unassembled WGS sequence"/>
</dbReference>
<accession>A0AAE0A7H8</accession>
<dbReference type="AlphaFoldDB" id="A0AAE0A7H8"/>
<dbReference type="Pfam" id="PF04937">
    <property type="entry name" value="DUF659"/>
    <property type="match status" value="1"/>
</dbReference>